<organism evidence="6 7">
    <name type="scientific">Weissella diestrammenae</name>
    <dbReference type="NCBI Taxonomy" id="1162633"/>
    <lineage>
        <taxon>Bacteria</taxon>
        <taxon>Bacillati</taxon>
        <taxon>Bacillota</taxon>
        <taxon>Bacilli</taxon>
        <taxon>Lactobacillales</taxon>
        <taxon>Lactobacillaceae</taxon>
        <taxon>Weissella</taxon>
    </lineage>
</organism>
<gene>
    <name evidence="6" type="ORF">H9L19_05685</name>
</gene>
<dbReference type="AlphaFoldDB" id="A0A7G9T463"/>
<name>A0A7G9T463_9LACO</name>
<keyword evidence="3" id="KW-0378">Hydrolase</keyword>
<evidence type="ECO:0000256" key="3">
    <source>
        <dbReference type="ARBA" id="ARBA00022801"/>
    </source>
</evidence>
<dbReference type="GO" id="GO:0006508">
    <property type="term" value="P:proteolysis"/>
    <property type="evidence" value="ECO:0007669"/>
    <property type="project" value="UniProtKB-KW"/>
</dbReference>
<dbReference type="Pfam" id="PF00413">
    <property type="entry name" value="Peptidase_M10"/>
    <property type="match status" value="1"/>
</dbReference>
<proteinExistence type="predicted"/>
<evidence type="ECO:0000256" key="1">
    <source>
        <dbReference type="ARBA" id="ARBA00022670"/>
    </source>
</evidence>
<dbReference type="EMBL" id="CP060724">
    <property type="protein sequence ID" value="QNN74888.1"/>
    <property type="molecule type" value="Genomic_DNA"/>
</dbReference>
<evidence type="ECO:0000256" key="2">
    <source>
        <dbReference type="ARBA" id="ARBA00022723"/>
    </source>
</evidence>
<dbReference type="GO" id="GO:0004222">
    <property type="term" value="F:metalloendopeptidase activity"/>
    <property type="evidence" value="ECO:0007669"/>
    <property type="project" value="InterPro"/>
</dbReference>
<keyword evidence="4" id="KW-0862">Zinc</keyword>
<keyword evidence="7" id="KW-1185">Reference proteome</keyword>
<reference evidence="6 7" key="1">
    <citation type="submission" date="2020-08" db="EMBL/GenBank/DDBJ databases">
        <title>Genome sequence of Weissella diestrammenae KACC 16890T.</title>
        <authorList>
            <person name="Hyun D.-W."/>
            <person name="Bae J.-W."/>
        </authorList>
    </citation>
    <scope>NUCLEOTIDE SEQUENCE [LARGE SCALE GENOMIC DNA]</scope>
    <source>
        <strain evidence="6 7">KACC 16890</strain>
    </source>
</reference>
<sequence>MQRYTRLSIVLFVLCLVILVLPNTIRYVMNLSVARTEIQQEKKYIAHAAKRVQTPKEQLPCVPHWDLSTRGKMKLVFSDQIVAGRDRDIVKWVTQATKIWNDALGAPVIEVTNQTVSQAKNRDVGTWPVDADFQIMVGVKSYSNHEILATTTIGGNMLWISNHALTVWRSNEIQPEDYKSGGVVGPVSAKKIQSIHQAEAVHTIAHEMGHAFGLKHQGAANDLMSPMVGIHDQRKPSKIEIDSVLAIQQIAMHPEMLNAMSFETAFKTEYQRFSGNQAIPANYIVINDEITE</sequence>
<feature type="domain" description="Peptidase M10 metallopeptidase" evidence="5">
    <location>
        <begin position="195"/>
        <end position="250"/>
    </location>
</feature>
<dbReference type="Proteomes" id="UP000515800">
    <property type="component" value="Chromosome"/>
</dbReference>
<dbReference type="InterPro" id="IPR001818">
    <property type="entry name" value="Pept_M10_metallopeptidase"/>
</dbReference>
<dbReference type="RefSeq" id="WP_187528723.1">
    <property type="nucleotide sequence ID" value="NZ_CP060724.1"/>
</dbReference>
<dbReference type="InterPro" id="IPR024079">
    <property type="entry name" value="MetalloPept_cat_dom_sf"/>
</dbReference>
<protein>
    <submittedName>
        <fullName evidence="6">Matrixin family metalloprotease</fullName>
    </submittedName>
</protein>
<accession>A0A7G9T463</accession>
<keyword evidence="6" id="KW-0482">Metalloprotease</keyword>
<dbReference type="KEGG" id="wdi:H9L19_05685"/>
<dbReference type="GO" id="GO:0008270">
    <property type="term" value="F:zinc ion binding"/>
    <property type="evidence" value="ECO:0007669"/>
    <property type="project" value="InterPro"/>
</dbReference>
<dbReference type="Gene3D" id="3.40.390.10">
    <property type="entry name" value="Collagenase (Catalytic Domain)"/>
    <property type="match status" value="1"/>
</dbReference>
<evidence type="ECO:0000259" key="5">
    <source>
        <dbReference type="Pfam" id="PF00413"/>
    </source>
</evidence>
<dbReference type="GO" id="GO:0031012">
    <property type="term" value="C:extracellular matrix"/>
    <property type="evidence" value="ECO:0007669"/>
    <property type="project" value="InterPro"/>
</dbReference>
<evidence type="ECO:0000313" key="7">
    <source>
        <dbReference type="Proteomes" id="UP000515800"/>
    </source>
</evidence>
<dbReference type="SUPFAM" id="SSF55486">
    <property type="entry name" value="Metalloproteases ('zincins'), catalytic domain"/>
    <property type="match status" value="1"/>
</dbReference>
<evidence type="ECO:0000313" key="6">
    <source>
        <dbReference type="EMBL" id="QNN74888.1"/>
    </source>
</evidence>
<keyword evidence="1 6" id="KW-0645">Protease</keyword>
<evidence type="ECO:0000256" key="4">
    <source>
        <dbReference type="ARBA" id="ARBA00022833"/>
    </source>
</evidence>
<keyword evidence="2" id="KW-0479">Metal-binding</keyword>